<dbReference type="PANTHER" id="PTHR30388">
    <property type="entry name" value="ALDEHYDE OXIDOREDUCTASE MOLYBDENUM COFACTOR ASSEMBLY PROTEIN"/>
    <property type="match status" value="1"/>
</dbReference>
<dbReference type="AlphaFoldDB" id="A0A2R6ALF9"/>
<evidence type="ECO:0000313" key="3">
    <source>
        <dbReference type="Proteomes" id="UP000241473"/>
    </source>
</evidence>
<comment type="caution">
    <text evidence="2">The sequence shown here is derived from an EMBL/GenBank/DDBJ whole genome shotgun (WGS) entry which is preliminary data.</text>
</comment>
<evidence type="ECO:0000259" key="1">
    <source>
        <dbReference type="Pfam" id="PF02625"/>
    </source>
</evidence>
<dbReference type="Pfam" id="PF02625">
    <property type="entry name" value="XdhC_CoxI"/>
    <property type="match status" value="1"/>
</dbReference>
<accession>A0A2R6ALF9</accession>
<protein>
    <recommendedName>
        <fullName evidence="1">XdhC- CoxI domain-containing protein</fullName>
    </recommendedName>
</protein>
<sequence length="80" mass="8301">MCDMDQLKLIKLMNELASQGKPFAVATVVKTEGSTLGKPGFKVIIDSDGNVVEGTLGGACPESAIVDAALEAIKTKNHAL</sequence>
<proteinExistence type="predicted"/>
<dbReference type="InterPro" id="IPR003777">
    <property type="entry name" value="XdhC_CoxI"/>
</dbReference>
<dbReference type="PANTHER" id="PTHR30388:SF6">
    <property type="entry name" value="XANTHINE DEHYDROGENASE SUBUNIT A-RELATED"/>
    <property type="match status" value="1"/>
</dbReference>
<dbReference type="InterPro" id="IPR052698">
    <property type="entry name" value="MoCofactor_Util/Proc"/>
</dbReference>
<evidence type="ECO:0000313" key="2">
    <source>
        <dbReference type="EMBL" id="PSN87153.1"/>
    </source>
</evidence>
<organism evidence="2 3">
    <name type="scientific">Candidatus Marsarchaeota G1 archaeon OSP_C</name>
    <dbReference type="NCBI Taxonomy" id="1978154"/>
    <lineage>
        <taxon>Archaea</taxon>
        <taxon>Candidatus Marsarchaeota</taxon>
        <taxon>Candidatus Marsarchaeota group 1</taxon>
    </lineage>
</organism>
<reference evidence="2 3" key="1">
    <citation type="submission" date="2017-04" db="EMBL/GenBank/DDBJ databases">
        <title>Novel microbial lineages endemic to geothermal iron-oxide mats fill important gaps in the evolutionary history of Archaea.</title>
        <authorList>
            <person name="Jay Z.J."/>
            <person name="Beam J.P."/>
            <person name="Dlakic M."/>
            <person name="Rusch D.B."/>
            <person name="Kozubal M.A."/>
            <person name="Inskeep W.P."/>
        </authorList>
    </citation>
    <scope>NUCLEOTIDE SEQUENCE [LARGE SCALE GENOMIC DNA]</scope>
    <source>
        <strain evidence="2">OSP_C</strain>
    </source>
</reference>
<name>A0A2R6ALF9_9ARCH</name>
<dbReference type="EMBL" id="NEXB01000081">
    <property type="protein sequence ID" value="PSN87153.1"/>
    <property type="molecule type" value="Genomic_DNA"/>
</dbReference>
<dbReference type="Proteomes" id="UP000241473">
    <property type="component" value="Unassembled WGS sequence"/>
</dbReference>
<feature type="domain" description="XdhC- CoxI" evidence="1">
    <location>
        <begin position="17"/>
        <end position="77"/>
    </location>
</feature>
<gene>
    <name evidence="2" type="ORF">B9Q00_09600</name>
</gene>